<dbReference type="AlphaFoldDB" id="A0A7J0EHE3"/>
<protein>
    <submittedName>
        <fullName evidence="2">Uncharacterized protein</fullName>
    </submittedName>
</protein>
<dbReference type="EMBL" id="BJWL01000004">
    <property type="protein sequence ID" value="GFY85692.1"/>
    <property type="molecule type" value="Genomic_DNA"/>
</dbReference>
<feature type="region of interest" description="Disordered" evidence="1">
    <location>
        <begin position="66"/>
        <end position="89"/>
    </location>
</feature>
<evidence type="ECO:0000256" key="1">
    <source>
        <dbReference type="SAM" id="MobiDB-lite"/>
    </source>
</evidence>
<sequence>MEANAKTIIRHIKWKVKGYCFRFGMNWMAMSIIDVKQKAKTIIGNSRLCRGQGGTSISTIGSACSSASARGGGGTSTITTTGTSERERQTDVGLVRQGLSQWYSDVRGLTVLSWEKDAGEVYNTLGRQRIFLKKTAFPGLV</sequence>
<comment type="caution">
    <text evidence="2">The sequence shown here is derived from an EMBL/GenBank/DDBJ whole genome shotgun (WGS) entry which is preliminary data.</text>
</comment>
<dbReference type="Proteomes" id="UP000585474">
    <property type="component" value="Unassembled WGS sequence"/>
</dbReference>
<evidence type="ECO:0000313" key="3">
    <source>
        <dbReference type="Proteomes" id="UP000585474"/>
    </source>
</evidence>
<evidence type="ECO:0000313" key="2">
    <source>
        <dbReference type="EMBL" id="GFY85692.1"/>
    </source>
</evidence>
<accession>A0A7J0EHE3</accession>
<gene>
    <name evidence="2" type="ORF">Acr_04g0004300</name>
</gene>
<reference evidence="2 3" key="1">
    <citation type="submission" date="2019-07" db="EMBL/GenBank/DDBJ databases">
        <title>De Novo Assembly of kiwifruit Actinidia rufa.</title>
        <authorList>
            <person name="Sugita-Konishi S."/>
            <person name="Sato K."/>
            <person name="Mori E."/>
            <person name="Abe Y."/>
            <person name="Kisaki G."/>
            <person name="Hamano K."/>
            <person name="Suezawa K."/>
            <person name="Otani M."/>
            <person name="Fukuda T."/>
            <person name="Manabe T."/>
            <person name="Gomi K."/>
            <person name="Tabuchi M."/>
            <person name="Akimitsu K."/>
            <person name="Kataoka I."/>
        </authorList>
    </citation>
    <scope>NUCLEOTIDE SEQUENCE [LARGE SCALE GENOMIC DNA]</scope>
    <source>
        <strain evidence="3">cv. Fuchu</strain>
    </source>
</reference>
<organism evidence="2 3">
    <name type="scientific">Actinidia rufa</name>
    <dbReference type="NCBI Taxonomy" id="165716"/>
    <lineage>
        <taxon>Eukaryota</taxon>
        <taxon>Viridiplantae</taxon>
        <taxon>Streptophyta</taxon>
        <taxon>Embryophyta</taxon>
        <taxon>Tracheophyta</taxon>
        <taxon>Spermatophyta</taxon>
        <taxon>Magnoliopsida</taxon>
        <taxon>eudicotyledons</taxon>
        <taxon>Gunneridae</taxon>
        <taxon>Pentapetalae</taxon>
        <taxon>asterids</taxon>
        <taxon>Ericales</taxon>
        <taxon>Actinidiaceae</taxon>
        <taxon>Actinidia</taxon>
    </lineage>
</organism>
<keyword evidence="3" id="KW-1185">Reference proteome</keyword>
<proteinExistence type="predicted"/>
<name>A0A7J0EHE3_9ERIC</name>